<evidence type="ECO:0000313" key="12">
    <source>
        <dbReference type="Proteomes" id="UP000031501"/>
    </source>
</evidence>
<dbReference type="InterPro" id="IPR023827">
    <property type="entry name" value="Peptidase_S8_Asp-AS"/>
</dbReference>
<dbReference type="PANTHER" id="PTHR43806">
    <property type="entry name" value="PEPTIDASE S8"/>
    <property type="match status" value="1"/>
</dbReference>
<feature type="compositionally biased region" description="Acidic residues" evidence="8">
    <location>
        <begin position="340"/>
        <end position="353"/>
    </location>
</feature>
<dbReference type="OrthoDB" id="9813435at2"/>
<evidence type="ECO:0000256" key="8">
    <source>
        <dbReference type="SAM" id="MobiDB-lite"/>
    </source>
</evidence>
<dbReference type="Pfam" id="PF00082">
    <property type="entry name" value="Peptidase_S8"/>
    <property type="match status" value="1"/>
</dbReference>
<dbReference type="InterPro" id="IPR000209">
    <property type="entry name" value="Peptidase_S8/S53_dom"/>
</dbReference>
<keyword evidence="12" id="KW-1185">Reference proteome</keyword>
<dbReference type="PROSITE" id="PS00137">
    <property type="entry name" value="SUBTILASE_HIS"/>
    <property type="match status" value="1"/>
</dbReference>
<dbReference type="Proteomes" id="UP000031501">
    <property type="component" value="Chromosome"/>
</dbReference>
<dbReference type="PRINTS" id="PR00723">
    <property type="entry name" value="SUBTILISIN"/>
</dbReference>
<dbReference type="InterPro" id="IPR023828">
    <property type="entry name" value="Peptidase_S8_Ser-AS"/>
</dbReference>
<keyword evidence="4 6" id="KW-0720">Serine protease</keyword>
<comment type="similarity">
    <text evidence="1 6 7">Belongs to the peptidase S8 family.</text>
</comment>
<organism evidence="11 12">
    <name type="scientific">Streptomyces pluripotens</name>
    <dbReference type="NCBI Taxonomy" id="1355015"/>
    <lineage>
        <taxon>Bacteria</taxon>
        <taxon>Bacillati</taxon>
        <taxon>Actinomycetota</taxon>
        <taxon>Actinomycetes</taxon>
        <taxon>Kitasatosporales</taxon>
        <taxon>Streptomycetaceae</taxon>
        <taxon>Streptomyces</taxon>
    </lineage>
</organism>
<evidence type="ECO:0000313" key="11">
    <source>
        <dbReference type="EMBL" id="ASN23836.1"/>
    </source>
</evidence>
<evidence type="ECO:0000256" key="9">
    <source>
        <dbReference type="SAM" id="SignalP"/>
    </source>
</evidence>
<dbReference type="InterPro" id="IPR015500">
    <property type="entry name" value="Peptidase_S8_subtilisin-rel"/>
</dbReference>
<keyword evidence="9" id="KW-0732">Signal</keyword>
<dbReference type="PANTHER" id="PTHR43806:SF11">
    <property type="entry name" value="CEREVISIN-RELATED"/>
    <property type="match status" value="1"/>
</dbReference>
<dbReference type="EMBL" id="CP022433">
    <property type="protein sequence ID" value="ASN23836.1"/>
    <property type="molecule type" value="Genomic_DNA"/>
</dbReference>
<feature type="chain" id="PRO_5011221122" evidence="9">
    <location>
        <begin position="34"/>
        <end position="516"/>
    </location>
</feature>
<evidence type="ECO:0000256" key="4">
    <source>
        <dbReference type="ARBA" id="ARBA00022825"/>
    </source>
</evidence>
<dbReference type="GO" id="GO:0004252">
    <property type="term" value="F:serine-type endopeptidase activity"/>
    <property type="evidence" value="ECO:0007669"/>
    <property type="project" value="UniProtKB-UniRule"/>
</dbReference>
<feature type="active site" description="Charge relay system" evidence="5 6">
    <location>
        <position position="231"/>
    </location>
</feature>
<feature type="active site" description="Charge relay system" evidence="5 6">
    <location>
        <position position="439"/>
    </location>
</feature>
<dbReference type="PROSITE" id="PS00138">
    <property type="entry name" value="SUBTILASE_SER"/>
    <property type="match status" value="1"/>
</dbReference>
<evidence type="ECO:0000256" key="2">
    <source>
        <dbReference type="ARBA" id="ARBA00022670"/>
    </source>
</evidence>
<keyword evidence="3 6" id="KW-0378">Hydrolase</keyword>
<evidence type="ECO:0000256" key="7">
    <source>
        <dbReference type="RuleBase" id="RU003355"/>
    </source>
</evidence>
<evidence type="ECO:0000259" key="10">
    <source>
        <dbReference type="Pfam" id="PF00082"/>
    </source>
</evidence>
<evidence type="ECO:0000256" key="3">
    <source>
        <dbReference type="ARBA" id="ARBA00022801"/>
    </source>
</evidence>
<gene>
    <name evidence="11" type="ORF">LK07_07155</name>
</gene>
<feature type="active site" description="Charge relay system" evidence="5 6">
    <location>
        <position position="188"/>
    </location>
</feature>
<evidence type="ECO:0000256" key="5">
    <source>
        <dbReference type="PIRSR" id="PIRSR615500-1"/>
    </source>
</evidence>
<reference evidence="11 12" key="1">
    <citation type="submission" date="2017-07" db="EMBL/GenBank/DDBJ databases">
        <title>Genome sequence of Streptomyces pluripotens MUSC 137T.</title>
        <authorList>
            <person name="Ser H.-L."/>
            <person name="Lee L.-H."/>
        </authorList>
    </citation>
    <scope>NUCLEOTIDE SEQUENCE [LARGE SCALE GENOMIC DNA]</scope>
    <source>
        <strain evidence="11 12">MUSC 137</strain>
    </source>
</reference>
<dbReference type="InterPro" id="IPR022398">
    <property type="entry name" value="Peptidase_S8_His-AS"/>
</dbReference>
<dbReference type="SUPFAM" id="SSF52743">
    <property type="entry name" value="Subtilisin-like"/>
    <property type="match status" value="1"/>
</dbReference>
<evidence type="ECO:0000256" key="6">
    <source>
        <dbReference type="PROSITE-ProRule" id="PRU01240"/>
    </source>
</evidence>
<dbReference type="KEGG" id="splu:LK06_006050"/>
<proteinExistence type="inferred from homology"/>
<sequence>MVHLRSRRRLVLAVPVALSLTASLGFLPAAASAAAPATASTARAAATSARAADGPNLAYLVNTRTDPRTSTSVRRAIRRNGGTVVASYAKIGVFVVHSANPDFGVRMRAVRGVQSAGATRTAPLSATGTTDEGAVQVLSKAQAARLTRSAAPGEEPLEADQWDLRAIGADRAARINPGSRSVTVGVIDTGVDDTHPDIAPNFSASQSANCVSGKADTTYGAWRPVDADHYHGTHVAGEIAAARNGIGVAGVAPGVQVASITVAQPDSTQLFYPESVVCAFVFAADHGIDITNNSYYVDPWLYNCMDDPDQRAIVDAVNRAQSYAQRRGTLNVASAGNSNDDLDSDALVDDSSPDDTSARTRTVDPHECYDIPTQLPGVVTVSAVGVNGTKSYYSSYGRGVVDVAGPGGDKYQIPDTPSKNGRILSTLPNNRYGFLQGTSMAAPHVAAVAALLKSAHPHATPAQLQALLKAEADNPGCPSKPYDGNGDGVVDATCKGGKRVNGFYGFGIVDALRAVR</sequence>
<dbReference type="GO" id="GO:0006508">
    <property type="term" value="P:proteolysis"/>
    <property type="evidence" value="ECO:0007669"/>
    <property type="project" value="UniProtKB-KW"/>
</dbReference>
<dbReference type="PROSITE" id="PS51892">
    <property type="entry name" value="SUBTILASE"/>
    <property type="match status" value="1"/>
</dbReference>
<feature type="domain" description="Peptidase S8/S53" evidence="10">
    <location>
        <begin position="180"/>
        <end position="507"/>
    </location>
</feature>
<dbReference type="Gene3D" id="3.40.50.200">
    <property type="entry name" value="Peptidase S8/S53 domain"/>
    <property type="match status" value="1"/>
</dbReference>
<keyword evidence="2 6" id="KW-0645">Protease</keyword>
<feature type="signal peptide" evidence="9">
    <location>
        <begin position="1"/>
        <end position="33"/>
    </location>
</feature>
<evidence type="ECO:0000256" key="1">
    <source>
        <dbReference type="ARBA" id="ARBA00011073"/>
    </source>
</evidence>
<dbReference type="AlphaFoldDB" id="A0A221NVJ3"/>
<dbReference type="PROSITE" id="PS00136">
    <property type="entry name" value="SUBTILASE_ASP"/>
    <property type="match status" value="1"/>
</dbReference>
<dbReference type="STRING" id="1355015.LK06_006050"/>
<feature type="region of interest" description="Disordered" evidence="8">
    <location>
        <begin position="331"/>
        <end position="362"/>
    </location>
</feature>
<name>A0A221NVJ3_9ACTN</name>
<dbReference type="InterPro" id="IPR050131">
    <property type="entry name" value="Peptidase_S8_subtilisin-like"/>
</dbReference>
<dbReference type="InterPro" id="IPR036852">
    <property type="entry name" value="Peptidase_S8/S53_dom_sf"/>
</dbReference>
<protein>
    <submittedName>
        <fullName evidence="11">Peptidase S8</fullName>
    </submittedName>
</protein>
<dbReference type="RefSeq" id="WP_039655275.1">
    <property type="nucleotide sequence ID" value="NZ_CP021080.1"/>
</dbReference>
<accession>A0A221NVJ3</accession>